<evidence type="ECO:0000313" key="2">
    <source>
        <dbReference type="Proteomes" id="UP000192566"/>
    </source>
</evidence>
<dbReference type="InterPro" id="IPR003018">
    <property type="entry name" value="GAF"/>
</dbReference>
<proteinExistence type="predicted"/>
<dbReference type="InterPro" id="IPR035919">
    <property type="entry name" value="EAL_sf"/>
</dbReference>
<dbReference type="SMART" id="SM00052">
    <property type="entry name" value="EAL"/>
    <property type="match status" value="1"/>
</dbReference>
<dbReference type="SUPFAM" id="SSF55073">
    <property type="entry name" value="Nucleotide cyclase"/>
    <property type="match status" value="1"/>
</dbReference>
<dbReference type="Pfam" id="PF00563">
    <property type="entry name" value="EAL"/>
    <property type="match status" value="1"/>
</dbReference>
<name>A0A1X0DHB5_MYCHE</name>
<dbReference type="Gene3D" id="3.30.450.40">
    <property type="match status" value="1"/>
</dbReference>
<keyword evidence="2" id="KW-1185">Reference proteome</keyword>
<dbReference type="Pfam" id="PF00990">
    <property type="entry name" value="GGDEF"/>
    <property type="match status" value="1"/>
</dbReference>
<dbReference type="InterPro" id="IPR029787">
    <property type="entry name" value="Nucleotide_cyclase"/>
</dbReference>
<dbReference type="SMART" id="SM00065">
    <property type="entry name" value="GAF"/>
    <property type="match status" value="1"/>
</dbReference>
<dbReference type="PANTHER" id="PTHR44757:SF2">
    <property type="entry name" value="BIOFILM ARCHITECTURE MAINTENANCE PROTEIN MBAA"/>
    <property type="match status" value="1"/>
</dbReference>
<dbReference type="InterPro" id="IPR000160">
    <property type="entry name" value="GGDEF_dom"/>
</dbReference>
<dbReference type="CDD" id="cd01949">
    <property type="entry name" value="GGDEF"/>
    <property type="match status" value="1"/>
</dbReference>
<dbReference type="InterPro" id="IPR029016">
    <property type="entry name" value="GAF-like_dom_sf"/>
</dbReference>
<reference evidence="1 2" key="1">
    <citation type="submission" date="2017-02" db="EMBL/GenBank/DDBJ databases">
        <title>The new phylogeny of genus Mycobacterium.</title>
        <authorList>
            <person name="Tortoli E."/>
            <person name="Trovato A."/>
            <person name="Cirillo D.M."/>
        </authorList>
    </citation>
    <scope>NUCLEOTIDE SEQUENCE [LARGE SCALE GENOMIC DNA]</scope>
    <source>
        <strain evidence="1 2">DSM 44471</strain>
    </source>
</reference>
<accession>A0A1X0DHB5</accession>
<sequence>MQNNSPARGLATIVTAVATKLMGATAGTATDISTQILAELVEILDVDVSFLRYNDHSIRATVLVAEWPPRPDKLEPDPLHTIYFADADPIFALCEHAKEPVILRPNSANERYQHTISAASGVPAISMASVPLLSGDVTTGVLGFVKYGDREWSQDELNTLTVVTTMFAQVQARLNVEDQLRYQAEHDDLTALPNRRTLLGHLDCRLADERPGPVSVLLFNLDRLKAINDYLGHAAGDQFIRDFATRTTETMRGQGLIARLGGDKFVIVPTSAMDLDTARELAESLSAQVTDHVVIGGEVLNRTVSVGVACGVPGEDSSLELLRRADEALLFAKGTGGDSIGVFSAEMLTRRELRNDIELHLQAGIETNALTVVYLPEVDMLTGQVLAVEALVRWQHPTRGLLLPDDFVPVAESINLAGELGNWVLHAACADLAEWRADGVGLDTLLRVNVSPAQLVAHDLVNTVGRTIKKFGLDGSSIGLEITESMLIRDLVNTRATLVGLTEIGVDIAIDDFGTGYSGMGLLRTLPVGTLKIDRGFVLDLAASADDLAIVRAVVGLAQALDLDVVAEGVEAEGAAQALVDEGCTRAQGFLFCQPMGADATKRLLAEGSVPVRINRIAQPRRGNPEPALRSTPPKTGGTGDA</sequence>
<dbReference type="EMBL" id="MVHR01000025">
    <property type="protein sequence ID" value="ORA71559.1"/>
    <property type="molecule type" value="Genomic_DNA"/>
</dbReference>
<dbReference type="SUPFAM" id="SSF55781">
    <property type="entry name" value="GAF domain-like"/>
    <property type="match status" value="1"/>
</dbReference>
<dbReference type="STRING" id="53376.BST25_16610"/>
<gene>
    <name evidence="1" type="ORF">BST25_16610</name>
</gene>
<dbReference type="InterPro" id="IPR052155">
    <property type="entry name" value="Biofilm_reg_signaling"/>
</dbReference>
<dbReference type="InterPro" id="IPR001633">
    <property type="entry name" value="EAL_dom"/>
</dbReference>
<evidence type="ECO:0000313" key="1">
    <source>
        <dbReference type="EMBL" id="ORA71559.1"/>
    </source>
</evidence>
<dbReference type="OrthoDB" id="23692at2"/>
<dbReference type="Proteomes" id="UP000192566">
    <property type="component" value="Unassembled WGS sequence"/>
</dbReference>
<dbReference type="PROSITE" id="PS50887">
    <property type="entry name" value="GGDEF"/>
    <property type="match status" value="1"/>
</dbReference>
<dbReference type="RefSeq" id="WP_083075307.1">
    <property type="nucleotide sequence ID" value="NZ_AP022615.1"/>
</dbReference>
<organism evidence="1 2">
    <name type="scientific">Mycobacterium heidelbergense</name>
    <dbReference type="NCBI Taxonomy" id="53376"/>
    <lineage>
        <taxon>Bacteria</taxon>
        <taxon>Bacillati</taxon>
        <taxon>Actinomycetota</taxon>
        <taxon>Actinomycetes</taxon>
        <taxon>Mycobacteriales</taxon>
        <taxon>Mycobacteriaceae</taxon>
        <taxon>Mycobacterium</taxon>
        <taxon>Mycobacterium simiae complex</taxon>
    </lineage>
</organism>
<dbReference type="CDD" id="cd01948">
    <property type="entry name" value="EAL"/>
    <property type="match status" value="1"/>
</dbReference>
<dbReference type="AlphaFoldDB" id="A0A1X0DHB5"/>
<dbReference type="NCBIfam" id="TIGR00254">
    <property type="entry name" value="GGDEF"/>
    <property type="match status" value="1"/>
</dbReference>
<dbReference type="SMART" id="SM00267">
    <property type="entry name" value="GGDEF"/>
    <property type="match status" value="1"/>
</dbReference>
<comment type="caution">
    <text evidence="1">The sequence shown here is derived from an EMBL/GenBank/DDBJ whole genome shotgun (WGS) entry which is preliminary data.</text>
</comment>
<dbReference type="Gene3D" id="3.30.70.270">
    <property type="match status" value="1"/>
</dbReference>
<dbReference type="Pfam" id="PF13185">
    <property type="entry name" value="GAF_2"/>
    <property type="match status" value="1"/>
</dbReference>
<dbReference type="InterPro" id="IPR043128">
    <property type="entry name" value="Rev_trsase/Diguanyl_cyclase"/>
</dbReference>
<dbReference type="SUPFAM" id="SSF141868">
    <property type="entry name" value="EAL domain-like"/>
    <property type="match status" value="1"/>
</dbReference>
<dbReference type="Gene3D" id="3.20.20.450">
    <property type="entry name" value="EAL domain"/>
    <property type="match status" value="1"/>
</dbReference>
<protein>
    <submittedName>
        <fullName evidence="1">Uncharacterized protein</fullName>
    </submittedName>
</protein>
<dbReference type="PROSITE" id="PS50883">
    <property type="entry name" value="EAL"/>
    <property type="match status" value="1"/>
</dbReference>
<dbReference type="PANTHER" id="PTHR44757">
    <property type="entry name" value="DIGUANYLATE CYCLASE DGCP"/>
    <property type="match status" value="1"/>
</dbReference>